<dbReference type="Gene3D" id="2.130.10.10">
    <property type="entry name" value="YVTN repeat-like/Quinoprotein amine dehydrogenase"/>
    <property type="match status" value="3"/>
</dbReference>
<evidence type="ECO:0000313" key="8">
    <source>
        <dbReference type="Proteomes" id="UP001152799"/>
    </source>
</evidence>
<feature type="domain" description="Gem-associated protein 5 second beta-propeller" evidence="6">
    <location>
        <begin position="694"/>
        <end position="984"/>
    </location>
</feature>
<feature type="compositionally biased region" description="Basic and acidic residues" evidence="4">
    <location>
        <begin position="425"/>
        <end position="440"/>
    </location>
</feature>
<dbReference type="PANTHER" id="PTHR46362">
    <property type="entry name" value="GEM-ASSOCIATED PROTEIN 5"/>
    <property type="match status" value="1"/>
</dbReference>
<reference evidence="7" key="1">
    <citation type="submission" date="2022-01" db="EMBL/GenBank/DDBJ databases">
        <authorList>
            <person name="King R."/>
        </authorList>
    </citation>
    <scope>NUCLEOTIDE SEQUENCE</scope>
</reference>
<feature type="compositionally biased region" description="Basic and acidic residues" evidence="4">
    <location>
        <begin position="374"/>
        <end position="402"/>
    </location>
</feature>
<dbReference type="Pfam" id="PF23774">
    <property type="entry name" value="TPR_GEMI5"/>
    <property type="match status" value="1"/>
</dbReference>
<proteinExistence type="predicted"/>
<feature type="compositionally biased region" description="Basic and acidic residues" evidence="4">
    <location>
        <begin position="292"/>
        <end position="305"/>
    </location>
</feature>
<dbReference type="GO" id="GO:0005634">
    <property type="term" value="C:nucleus"/>
    <property type="evidence" value="ECO:0007669"/>
    <property type="project" value="TreeGrafter"/>
</dbReference>
<dbReference type="InterPro" id="IPR052640">
    <property type="entry name" value="Gemin-5"/>
</dbReference>
<evidence type="ECO:0000256" key="3">
    <source>
        <dbReference type="PROSITE-ProRule" id="PRU00221"/>
    </source>
</evidence>
<dbReference type="OrthoDB" id="7326421at2759"/>
<sequence length="1390" mass="155216">MNKLTIPSSPNWYESDIMACAPDNTLLYGSRQDLVVIKPTDAEEPDDIRVLAKAHSMKIVSVNLNRNWGDPHKYAVTVSEDKIVKAWDVEKLEKISSHDKHLADQSKIVGASFAGDVRIVSVSETGSVILWYLSTDETNSINSLFGNKVTVTCMSICPHANWLAVFGLKSGLIVVTDLRRTGKVLYSLRGHSKSVVSLAWCPAPVNIFPATPLNKVVEKFDESSQENQSLVELGAKSSEEASAVKSYEETSAVKSSEEASVDKLSEIKELLTSADKMSEDNQSLSSAAKSPETNELKESSEEKELLTSTSEENQSVKSPAEELSTSTDKEVSSTDKEVLSTDKEVSSTDKEVSSTDKEVSSTDKEVSSTNKEVSSTDKEVPSTDKEVISTDKEVSSADKELASTDTQVSPTDTQPEIVEQQKSPDQSESRRKQKNPKKDPNSGTQFTHCCNTDSEKKPKIVSKISDFLAKTQKQDSDGSCSSEENRQFCSASSCDNDLNCSKRIKEPSPKKLENEVFYDAQEEEKPINTELIRKNEQPRKEFLLASSARETNIYIWRAGTDGRMQTFLKVPAPKKPSNRKKAKETLPWISLCWPTPTTLLSSSHTAELIAWTLPKPGQSGKFFRTVHREHWSVLFSIKAPLLYLNEYNFLQKKPMNVWTTGMERNVVSTDLDTGDGLCFYPAFGGSVNCLDGSPLDPNRLAIGTGEGLINTWDLSRPHIKSINFSVFYNQILSSVTALAWHPINENLLAWGTSEGRIGVLDVAHKSKAPKILKHYFKSQIFKLEWGPADSETGKNQLFVVGESKVAIFCTESREKDPEMLPLPDNTSVFTMAWKPDYSMLLVSAKSGTIITYNPKLEIQSISYLSNKLLSIKWHPDAVSNDTNDSKYSNTFASLIKHSEIIVMDLNAEEDCKITAKFENRGVKIGDFAWSPHSGNLLVLVDDCGAAQVFDVEAQNIVSTYISPALDQLLSVYWSPLDPDFIITGTISHKIIIWKISENPAMTEKDINSRKNKITKTLQKEVGDLLNKQVKAKEEPVKPKPASKSEIVPLFYSPKDWIQNLEILLQNKLENTSDSNENLVSILDILGDSGNMEKLFSLNLKNFKKQGQFKRANLLALFQGDLKEAIKEAIEHRRVDAWIISVCPMVSPKLWQTACDTYVEQLIEEPEADPMEIVTYMLVCHRVEEAVNFLRERELYREAFTLAKGRFGAGAALTAQVAEEWAKKATYQGNFEWAAGCYISLEKYNEAAAVLFRRSDIDTLKFSAHLAQLADNEDLHKAILSRLNAFKPAEEPKIDEKLTKDDLLLEELSQLDKDIVEVQNNLEKVVNEEKELVNNGPSVTDKEQVSKNLESNDSEGDSNIVKNEEVTEKLQTEIPKIVLTETEELSLEEKE</sequence>
<dbReference type="EMBL" id="OU892283">
    <property type="protein sequence ID" value="CAG9772044.1"/>
    <property type="molecule type" value="Genomic_DNA"/>
</dbReference>
<dbReference type="InterPro" id="IPR015943">
    <property type="entry name" value="WD40/YVTN_repeat-like_dom_sf"/>
</dbReference>
<evidence type="ECO:0000259" key="5">
    <source>
        <dbReference type="Pfam" id="PF23774"/>
    </source>
</evidence>
<gene>
    <name evidence="7" type="ORF">CEUTPL_LOCUS12466</name>
</gene>
<dbReference type="PANTHER" id="PTHR46362:SF1">
    <property type="entry name" value="GEM-ASSOCIATED PROTEIN 5"/>
    <property type="match status" value="1"/>
</dbReference>
<feature type="repeat" description="WD" evidence="3">
    <location>
        <begin position="52"/>
        <end position="97"/>
    </location>
</feature>
<evidence type="ECO:0000259" key="6">
    <source>
        <dbReference type="Pfam" id="PF23775"/>
    </source>
</evidence>
<dbReference type="SMART" id="SM00320">
    <property type="entry name" value="WD40"/>
    <property type="match status" value="9"/>
</dbReference>
<keyword evidence="1 3" id="KW-0853">WD repeat</keyword>
<dbReference type="PROSITE" id="PS00678">
    <property type="entry name" value="WD_REPEATS_1"/>
    <property type="match status" value="1"/>
</dbReference>
<feature type="compositionally biased region" description="Polar residues" evidence="4">
    <location>
        <begin position="403"/>
        <end position="424"/>
    </location>
</feature>
<dbReference type="Proteomes" id="UP001152799">
    <property type="component" value="Chromosome 7"/>
</dbReference>
<dbReference type="InterPro" id="IPR019775">
    <property type="entry name" value="WD40_repeat_CS"/>
</dbReference>
<dbReference type="PROSITE" id="PS50082">
    <property type="entry name" value="WD_REPEATS_2"/>
    <property type="match status" value="1"/>
</dbReference>
<evidence type="ECO:0000256" key="1">
    <source>
        <dbReference type="ARBA" id="ARBA00022574"/>
    </source>
</evidence>
<evidence type="ECO:0000256" key="4">
    <source>
        <dbReference type="SAM" id="MobiDB-lite"/>
    </source>
</evidence>
<feature type="region of interest" description="Disordered" evidence="4">
    <location>
        <begin position="1333"/>
        <end position="1366"/>
    </location>
</feature>
<feature type="region of interest" description="Disordered" evidence="4">
    <location>
        <begin position="273"/>
        <end position="453"/>
    </location>
</feature>
<dbReference type="InterPro" id="IPR036322">
    <property type="entry name" value="WD40_repeat_dom_sf"/>
</dbReference>
<dbReference type="Pfam" id="PF23775">
    <property type="entry name" value="Beta-prop_RIG_2nd"/>
    <property type="match status" value="1"/>
</dbReference>
<evidence type="ECO:0000256" key="2">
    <source>
        <dbReference type="ARBA" id="ARBA00022737"/>
    </source>
</evidence>
<accession>A0A9N9MUX7</accession>
<feature type="domain" description="Gem-associated protein 5 TPR" evidence="5">
    <location>
        <begin position="1082"/>
        <end position="1282"/>
    </location>
</feature>
<feature type="compositionally biased region" description="Polar residues" evidence="4">
    <location>
        <begin position="441"/>
        <end position="452"/>
    </location>
</feature>
<dbReference type="InterPro" id="IPR001680">
    <property type="entry name" value="WD40_rpt"/>
</dbReference>
<dbReference type="SUPFAM" id="SSF50978">
    <property type="entry name" value="WD40 repeat-like"/>
    <property type="match status" value="3"/>
</dbReference>
<evidence type="ECO:0008006" key="9">
    <source>
        <dbReference type="Google" id="ProtNLM"/>
    </source>
</evidence>
<dbReference type="GO" id="GO:0003730">
    <property type="term" value="F:mRNA 3'-UTR binding"/>
    <property type="evidence" value="ECO:0007669"/>
    <property type="project" value="TreeGrafter"/>
</dbReference>
<dbReference type="InterPro" id="IPR056421">
    <property type="entry name" value="TPR_GEMI5"/>
</dbReference>
<keyword evidence="2" id="KW-0677">Repeat</keyword>
<evidence type="ECO:0000313" key="7">
    <source>
        <dbReference type="EMBL" id="CAG9772044.1"/>
    </source>
</evidence>
<dbReference type="InterPro" id="IPR056424">
    <property type="entry name" value="Beta-prop_GEMI5_2nd"/>
</dbReference>
<organism evidence="7 8">
    <name type="scientific">Ceutorhynchus assimilis</name>
    <name type="common">cabbage seed weevil</name>
    <dbReference type="NCBI Taxonomy" id="467358"/>
    <lineage>
        <taxon>Eukaryota</taxon>
        <taxon>Metazoa</taxon>
        <taxon>Ecdysozoa</taxon>
        <taxon>Arthropoda</taxon>
        <taxon>Hexapoda</taxon>
        <taxon>Insecta</taxon>
        <taxon>Pterygota</taxon>
        <taxon>Neoptera</taxon>
        <taxon>Endopterygota</taxon>
        <taxon>Coleoptera</taxon>
        <taxon>Polyphaga</taxon>
        <taxon>Cucujiformia</taxon>
        <taxon>Curculionidae</taxon>
        <taxon>Ceutorhynchinae</taxon>
        <taxon>Ceutorhynchus</taxon>
    </lineage>
</organism>
<dbReference type="GO" id="GO:0000387">
    <property type="term" value="P:spliceosomal snRNP assembly"/>
    <property type="evidence" value="ECO:0007669"/>
    <property type="project" value="TreeGrafter"/>
</dbReference>
<keyword evidence="8" id="KW-1185">Reference proteome</keyword>
<protein>
    <recommendedName>
        <fullName evidence="9">Gem-associated protein 5</fullName>
    </recommendedName>
</protein>
<dbReference type="GO" id="GO:0032797">
    <property type="term" value="C:SMN complex"/>
    <property type="evidence" value="ECO:0007669"/>
    <property type="project" value="TreeGrafter"/>
</dbReference>
<feature type="compositionally biased region" description="Basic and acidic residues" evidence="4">
    <location>
        <begin position="327"/>
        <end position="366"/>
    </location>
</feature>
<name>A0A9N9MUX7_9CUCU</name>